<feature type="transmembrane region" description="Helical" evidence="1">
    <location>
        <begin position="7"/>
        <end position="27"/>
    </location>
</feature>
<organism evidence="2 3">
    <name type="scientific">Papaver somniferum</name>
    <name type="common">Opium poppy</name>
    <dbReference type="NCBI Taxonomy" id="3469"/>
    <lineage>
        <taxon>Eukaryota</taxon>
        <taxon>Viridiplantae</taxon>
        <taxon>Streptophyta</taxon>
        <taxon>Embryophyta</taxon>
        <taxon>Tracheophyta</taxon>
        <taxon>Spermatophyta</taxon>
        <taxon>Magnoliopsida</taxon>
        <taxon>Ranunculales</taxon>
        <taxon>Papaveraceae</taxon>
        <taxon>Papaveroideae</taxon>
        <taxon>Papaver</taxon>
    </lineage>
</organism>
<feature type="transmembrane region" description="Helical" evidence="1">
    <location>
        <begin position="33"/>
        <end position="53"/>
    </location>
</feature>
<reference evidence="2 3" key="1">
    <citation type="journal article" date="2018" name="Science">
        <title>The opium poppy genome and morphinan production.</title>
        <authorList>
            <person name="Guo L."/>
            <person name="Winzer T."/>
            <person name="Yang X."/>
            <person name="Li Y."/>
            <person name="Ning Z."/>
            <person name="He Z."/>
            <person name="Teodor R."/>
            <person name="Lu Y."/>
            <person name="Bowser T.A."/>
            <person name="Graham I.A."/>
            <person name="Ye K."/>
        </authorList>
    </citation>
    <scope>NUCLEOTIDE SEQUENCE [LARGE SCALE GENOMIC DNA]</scope>
    <source>
        <strain evidence="3">cv. HN1</strain>
        <tissue evidence="2">Leaves</tissue>
    </source>
</reference>
<evidence type="ECO:0000313" key="2">
    <source>
        <dbReference type="EMBL" id="RZC61751.1"/>
    </source>
</evidence>
<dbReference type="Gramene" id="RZC61751">
    <property type="protein sequence ID" value="RZC61751"/>
    <property type="gene ID" value="C5167_023507"/>
</dbReference>
<gene>
    <name evidence="2" type="ORF">C5167_023507</name>
</gene>
<keyword evidence="3" id="KW-1185">Reference proteome</keyword>
<protein>
    <submittedName>
        <fullName evidence="2">Uncharacterized protein</fullName>
    </submittedName>
</protein>
<evidence type="ECO:0000313" key="3">
    <source>
        <dbReference type="Proteomes" id="UP000316621"/>
    </source>
</evidence>
<dbReference type="EMBL" id="CM010719">
    <property type="protein sequence ID" value="RZC61751.1"/>
    <property type="molecule type" value="Genomic_DNA"/>
</dbReference>
<dbReference type="AlphaFoldDB" id="A0A4Y7JP64"/>
<name>A0A4Y7JP64_PAPSO</name>
<proteinExistence type="predicted"/>
<evidence type="ECO:0000256" key="1">
    <source>
        <dbReference type="SAM" id="Phobius"/>
    </source>
</evidence>
<keyword evidence="1" id="KW-0472">Membrane</keyword>
<keyword evidence="1" id="KW-1133">Transmembrane helix</keyword>
<sequence>MILATDLCLLWFLYPVYPLGLLYVLLLQLPLRAFLIFFELSIILTIDLCLLLFGSSISEFFFF</sequence>
<keyword evidence="1" id="KW-0812">Transmembrane</keyword>
<accession>A0A4Y7JP64</accession>
<dbReference type="Proteomes" id="UP000316621">
    <property type="component" value="Chromosome 5"/>
</dbReference>